<feature type="transmembrane region" description="Helical" evidence="1">
    <location>
        <begin position="16"/>
        <end position="34"/>
    </location>
</feature>
<evidence type="ECO:0000256" key="1">
    <source>
        <dbReference type="SAM" id="Phobius"/>
    </source>
</evidence>
<dbReference type="EMBL" id="JAZHXI010000021">
    <property type="protein sequence ID" value="KAL2060597.1"/>
    <property type="molecule type" value="Genomic_DNA"/>
</dbReference>
<dbReference type="Gene3D" id="1.10.630.10">
    <property type="entry name" value="Cytochrome P450"/>
    <property type="match status" value="1"/>
</dbReference>
<organism evidence="2 3">
    <name type="scientific">Oculimacula yallundae</name>
    <dbReference type="NCBI Taxonomy" id="86028"/>
    <lineage>
        <taxon>Eukaryota</taxon>
        <taxon>Fungi</taxon>
        <taxon>Dikarya</taxon>
        <taxon>Ascomycota</taxon>
        <taxon>Pezizomycotina</taxon>
        <taxon>Leotiomycetes</taxon>
        <taxon>Helotiales</taxon>
        <taxon>Ploettnerulaceae</taxon>
        <taxon>Oculimacula</taxon>
    </lineage>
</organism>
<keyword evidence="1" id="KW-0472">Membrane</keyword>
<dbReference type="InterPro" id="IPR036396">
    <property type="entry name" value="Cyt_P450_sf"/>
</dbReference>
<dbReference type="InterPro" id="IPR001128">
    <property type="entry name" value="Cyt_P450"/>
</dbReference>
<evidence type="ECO:0008006" key="4">
    <source>
        <dbReference type="Google" id="ProtNLM"/>
    </source>
</evidence>
<evidence type="ECO:0000313" key="2">
    <source>
        <dbReference type="EMBL" id="KAL2060597.1"/>
    </source>
</evidence>
<dbReference type="Pfam" id="PF00067">
    <property type="entry name" value="p450"/>
    <property type="match status" value="2"/>
</dbReference>
<evidence type="ECO:0000313" key="3">
    <source>
        <dbReference type="Proteomes" id="UP001595075"/>
    </source>
</evidence>
<dbReference type="Proteomes" id="UP001595075">
    <property type="component" value="Unassembled WGS sequence"/>
</dbReference>
<dbReference type="InterPro" id="IPR002401">
    <property type="entry name" value="Cyt_P450_E_grp-I"/>
</dbReference>
<dbReference type="PRINTS" id="PR00463">
    <property type="entry name" value="EP450I"/>
</dbReference>
<comment type="caution">
    <text evidence="2">The sequence shown here is derived from an EMBL/GenBank/DDBJ whole genome shotgun (WGS) entry which is preliminary data.</text>
</comment>
<dbReference type="PANTHER" id="PTHR24305:SF168">
    <property type="entry name" value="P450, PUTATIVE (EUROFUNG)-RELATED"/>
    <property type="match status" value="1"/>
</dbReference>
<protein>
    <recommendedName>
        <fullName evidence="4">Cytochrome P450</fullName>
    </recommendedName>
</protein>
<dbReference type="CDD" id="cd11060">
    <property type="entry name" value="CYP57A1-like"/>
    <property type="match status" value="1"/>
</dbReference>
<proteinExistence type="predicted"/>
<keyword evidence="1" id="KW-0812">Transmembrane</keyword>
<accession>A0ABR4BSG3</accession>
<gene>
    <name evidence="2" type="ORF">VTL71DRAFT_9238</name>
</gene>
<dbReference type="SUPFAM" id="SSF48264">
    <property type="entry name" value="Cytochrome P450"/>
    <property type="match status" value="1"/>
</dbReference>
<name>A0ABR4BSG3_9HELO</name>
<dbReference type="PANTHER" id="PTHR24305">
    <property type="entry name" value="CYTOCHROME P450"/>
    <property type="match status" value="1"/>
</dbReference>
<keyword evidence="1" id="KW-1133">Transmembrane helix</keyword>
<sequence>MSAISEVTHIILSNRWIIVVFTCAAYAASSYIQYRRLKSFKGPWLAAWTDLWLAKSLFGMGPDHYLMLSNVCQDYGSVARIGPNMLVTTSPELLTRMSAARSPYVNWYQGVNMPPGIHNILSQCDEDKHSHRRKQMADGYAGKTNRSIEPNIDKHVQTLLALIRTKYISTSTSFKPIDMARRISFFTIDVITDIAFGQPFGDLASDTDKYDYISLTEELMPLMSRVTNIPLLRTMFMTTWGAKILFPSNPDKGPGKMAAITKDLVQKRFAKKEIDHQDMLSIIFSIIAGSDTTATAIRAIILYLATHGPVLIKLQAEIDDFVKSSTSTRDQSSVIKNSDAKELRFMQAVIREGLRMFPPAPSMVTKVAPPQGDIIELDIYGTGISERVTIPGGTLVSIALWGLQRNKRLFGDDAELFRPERWLIDDQEELARLERIVDLNFGHGKYQCPGKPIAWMELNKCIFELFRNFDFQVVDPTRPWKSRNSLLWMQSEMWLKVTERERH</sequence>
<dbReference type="InterPro" id="IPR050121">
    <property type="entry name" value="Cytochrome_P450_monoxygenase"/>
</dbReference>
<reference evidence="2 3" key="1">
    <citation type="journal article" date="2024" name="Commun. Biol.">
        <title>Comparative genomic analysis of thermophilic fungi reveals convergent evolutionary adaptations and gene losses.</title>
        <authorList>
            <person name="Steindorff A.S."/>
            <person name="Aguilar-Pontes M.V."/>
            <person name="Robinson A.J."/>
            <person name="Andreopoulos B."/>
            <person name="LaButti K."/>
            <person name="Kuo A."/>
            <person name="Mondo S."/>
            <person name="Riley R."/>
            <person name="Otillar R."/>
            <person name="Haridas S."/>
            <person name="Lipzen A."/>
            <person name="Grimwood J."/>
            <person name="Schmutz J."/>
            <person name="Clum A."/>
            <person name="Reid I.D."/>
            <person name="Moisan M.C."/>
            <person name="Butler G."/>
            <person name="Nguyen T.T.M."/>
            <person name="Dewar K."/>
            <person name="Conant G."/>
            <person name="Drula E."/>
            <person name="Henrissat B."/>
            <person name="Hansel C."/>
            <person name="Singer S."/>
            <person name="Hutchinson M.I."/>
            <person name="de Vries R.P."/>
            <person name="Natvig D.O."/>
            <person name="Powell A.J."/>
            <person name="Tsang A."/>
            <person name="Grigoriev I.V."/>
        </authorList>
    </citation>
    <scope>NUCLEOTIDE SEQUENCE [LARGE SCALE GENOMIC DNA]</scope>
    <source>
        <strain evidence="2 3">CBS 494.80</strain>
    </source>
</reference>
<dbReference type="PRINTS" id="PR00385">
    <property type="entry name" value="P450"/>
</dbReference>
<keyword evidence="3" id="KW-1185">Reference proteome</keyword>